<dbReference type="Proteomes" id="UP000187412">
    <property type="component" value="Unassembled WGS sequence"/>
</dbReference>
<name>A0ABX3GWR5_PAEBO</name>
<dbReference type="Pfam" id="PF12323">
    <property type="entry name" value="HTH_OrfB_IS605"/>
    <property type="match status" value="1"/>
</dbReference>
<feature type="domain" description="Transposase putative helix-turn-helix" evidence="1">
    <location>
        <begin position="1"/>
        <end position="48"/>
    </location>
</feature>
<keyword evidence="3" id="KW-1185">Reference proteome</keyword>
<protein>
    <submittedName>
        <fullName evidence="2">Transposase</fullName>
    </submittedName>
</protein>
<dbReference type="EMBL" id="MPTB01000056">
    <property type="protein sequence ID" value="OMD39395.1"/>
    <property type="molecule type" value="Genomic_DNA"/>
</dbReference>
<organism evidence="2 3">
    <name type="scientific">Paenibacillus borealis</name>
    <dbReference type="NCBI Taxonomy" id="160799"/>
    <lineage>
        <taxon>Bacteria</taxon>
        <taxon>Bacillati</taxon>
        <taxon>Bacillota</taxon>
        <taxon>Bacilli</taxon>
        <taxon>Bacillales</taxon>
        <taxon>Paenibacillaceae</taxon>
        <taxon>Paenibacillus</taxon>
    </lineage>
</organism>
<sequence length="76" mass="9030">MLIHKAYKYRIFPTNEQQQLIHQMFGCCRFVFNHFLGLWNDTYKAKGKGLSYNRCATQLPALKQQFEWLKTVDSIA</sequence>
<gene>
    <name evidence="2" type="ORF">BSK56_29445</name>
</gene>
<evidence type="ECO:0000313" key="2">
    <source>
        <dbReference type="EMBL" id="OMD39395.1"/>
    </source>
</evidence>
<dbReference type="RefSeq" id="WP_179091866.1">
    <property type="nucleotide sequence ID" value="NZ_MPTB01000056.1"/>
</dbReference>
<dbReference type="InterPro" id="IPR021027">
    <property type="entry name" value="Transposase_put_HTH"/>
</dbReference>
<evidence type="ECO:0000259" key="1">
    <source>
        <dbReference type="Pfam" id="PF12323"/>
    </source>
</evidence>
<proteinExistence type="predicted"/>
<accession>A0ABX3GWR5</accession>
<feature type="non-terminal residue" evidence="2">
    <location>
        <position position="76"/>
    </location>
</feature>
<comment type="caution">
    <text evidence="2">The sequence shown here is derived from an EMBL/GenBank/DDBJ whole genome shotgun (WGS) entry which is preliminary data.</text>
</comment>
<reference evidence="2 3" key="1">
    <citation type="submission" date="2016-10" db="EMBL/GenBank/DDBJ databases">
        <title>Paenibacillus species isolates.</title>
        <authorList>
            <person name="Beno S.M."/>
        </authorList>
    </citation>
    <scope>NUCLEOTIDE SEQUENCE [LARGE SCALE GENOMIC DNA]</scope>
    <source>
        <strain evidence="2 3">FSL H7-0744</strain>
    </source>
</reference>
<evidence type="ECO:0000313" key="3">
    <source>
        <dbReference type="Proteomes" id="UP000187412"/>
    </source>
</evidence>